<reference evidence="2" key="1">
    <citation type="submission" date="2022-11" db="EMBL/GenBank/DDBJ databases">
        <title>Minimal conservation of predation-associated metabolite biosynthetic gene clusters underscores biosynthetic potential of Myxococcota including descriptions for ten novel species: Archangium lansinium sp. nov., Myxococcus landrumus sp. nov., Nannocystis bai.</title>
        <authorList>
            <person name="Ahearne A."/>
            <person name="Stevens C."/>
            <person name="Phillips K."/>
        </authorList>
    </citation>
    <scope>NUCLEOTIDE SEQUENCE</scope>
    <source>
        <strain evidence="2">Na p29</strain>
    </source>
</reference>
<dbReference type="AlphaFoldDB" id="A0A9X3F9D9"/>
<dbReference type="Proteomes" id="UP001150924">
    <property type="component" value="Unassembled WGS sequence"/>
</dbReference>
<keyword evidence="3" id="KW-1185">Reference proteome</keyword>
<evidence type="ECO:0000256" key="1">
    <source>
        <dbReference type="SAM" id="MobiDB-lite"/>
    </source>
</evidence>
<feature type="compositionally biased region" description="Polar residues" evidence="1">
    <location>
        <begin position="50"/>
        <end position="59"/>
    </location>
</feature>
<evidence type="ECO:0000313" key="2">
    <source>
        <dbReference type="EMBL" id="MCY1013806.1"/>
    </source>
</evidence>
<sequence length="59" mass="5854">MAARSAAGSAWRWSGSVAVARATSASTPRLASSGALQRGGGPAAARWPASNSWSITPIA</sequence>
<comment type="caution">
    <text evidence="2">The sequence shown here is derived from an EMBL/GenBank/DDBJ whole genome shotgun (WGS) entry which is preliminary data.</text>
</comment>
<protein>
    <submittedName>
        <fullName evidence="2">Uncharacterized protein</fullName>
    </submittedName>
</protein>
<feature type="region of interest" description="Disordered" evidence="1">
    <location>
        <begin position="24"/>
        <end position="59"/>
    </location>
</feature>
<name>A0A9X3F9D9_9BACT</name>
<dbReference type="RefSeq" id="WP_267777945.1">
    <property type="nucleotide sequence ID" value="NZ_JAPNKE010000002.1"/>
</dbReference>
<accession>A0A9X3F9D9</accession>
<dbReference type="EMBL" id="JAPNKE010000002">
    <property type="protein sequence ID" value="MCY1013806.1"/>
    <property type="molecule type" value="Genomic_DNA"/>
</dbReference>
<organism evidence="2 3">
    <name type="scientific">Nannocystis pusilla</name>
    <dbReference type="NCBI Taxonomy" id="889268"/>
    <lineage>
        <taxon>Bacteria</taxon>
        <taxon>Pseudomonadati</taxon>
        <taxon>Myxococcota</taxon>
        <taxon>Polyangia</taxon>
        <taxon>Nannocystales</taxon>
        <taxon>Nannocystaceae</taxon>
        <taxon>Nannocystis</taxon>
    </lineage>
</organism>
<proteinExistence type="predicted"/>
<gene>
    <name evidence="2" type="ORF">OV079_51440</name>
</gene>
<evidence type="ECO:0000313" key="3">
    <source>
        <dbReference type="Proteomes" id="UP001150924"/>
    </source>
</evidence>